<organism evidence="1 2">
    <name type="scientific">Dreissena polymorpha</name>
    <name type="common">Zebra mussel</name>
    <name type="synonym">Mytilus polymorpha</name>
    <dbReference type="NCBI Taxonomy" id="45954"/>
    <lineage>
        <taxon>Eukaryota</taxon>
        <taxon>Metazoa</taxon>
        <taxon>Spiralia</taxon>
        <taxon>Lophotrochozoa</taxon>
        <taxon>Mollusca</taxon>
        <taxon>Bivalvia</taxon>
        <taxon>Autobranchia</taxon>
        <taxon>Heteroconchia</taxon>
        <taxon>Euheterodonta</taxon>
        <taxon>Imparidentia</taxon>
        <taxon>Neoheterodontei</taxon>
        <taxon>Myida</taxon>
        <taxon>Dreissenoidea</taxon>
        <taxon>Dreissenidae</taxon>
        <taxon>Dreissena</taxon>
    </lineage>
</organism>
<reference evidence="1" key="2">
    <citation type="submission" date="2020-11" db="EMBL/GenBank/DDBJ databases">
        <authorList>
            <person name="McCartney M.A."/>
            <person name="Auch B."/>
            <person name="Kono T."/>
            <person name="Mallez S."/>
            <person name="Becker A."/>
            <person name="Gohl D.M."/>
            <person name="Silverstein K.A.T."/>
            <person name="Koren S."/>
            <person name="Bechman K.B."/>
            <person name="Herman A."/>
            <person name="Abrahante J.E."/>
            <person name="Garbe J."/>
        </authorList>
    </citation>
    <scope>NUCLEOTIDE SEQUENCE</scope>
    <source>
        <strain evidence="1">Duluth1</strain>
        <tissue evidence="1">Whole animal</tissue>
    </source>
</reference>
<name>A0A9D4CS49_DREPO</name>
<comment type="caution">
    <text evidence="1">The sequence shown here is derived from an EMBL/GenBank/DDBJ whole genome shotgun (WGS) entry which is preliminary data.</text>
</comment>
<proteinExistence type="predicted"/>
<protein>
    <submittedName>
        <fullName evidence="1">Uncharacterized protein</fullName>
    </submittedName>
</protein>
<dbReference type="EMBL" id="JAIWYP010000012">
    <property type="protein sequence ID" value="KAH3729622.1"/>
    <property type="molecule type" value="Genomic_DNA"/>
</dbReference>
<gene>
    <name evidence="1" type="ORF">DPMN_055597</name>
</gene>
<accession>A0A9D4CS49</accession>
<reference evidence="1" key="1">
    <citation type="journal article" date="2019" name="bioRxiv">
        <title>The Genome of the Zebra Mussel, Dreissena polymorpha: A Resource for Invasive Species Research.</title>
        <authorList>
            <person name="McCartney M.A."/>
            <person name="Auch B."/>
            <person name="Kono T."/>
            <person name="Mallez S."/>
            <person name="Zhang Y."/>
            <person name="Obille A."/>
            <person name="Becker A."/>
            <person name="Abrahante J.E."/>
            <person name="Garbe J."/>
            <person name="Badalamenti J.P."/>
            <person name="Herman A."/>
            <person name="Mangelson H."/>
            <person name="Liachko I."/>
            <person name="Sullivan S."/>
            <person name="Sone E.D."/>
            <person name="Koren S."/>
            <person name="Silverstein K.A.T."/>
            <person name="Beckman K.B."/>
            <person name="Gohl D.M."/>
        </authorList>
    </citation>
    <scope>NUCLEOTIDE SEQUENCE</scope>
    <source>
        <strain evidence="1">Duluth1</strain>
        <tissue evidence="1">Whole animal</tissue>
    </source>
</reference>
<dbReference type="AlphaFoldDB" id="A0A9D4CS49"/>
<sequence length="89" mass="9671">MGPATVLPSLGYPCASLTVLVETSGPVPPWTMTEVERLTLNPSQRFHGTRRYSLILSLPPRISTELLRGTTVQTRTIRLKCGGYTADAA</sequence>
<keyword evidence="2" id="KW-1185">Reference proteome</keyword>
<dbReference type="Proteomes" id="UP000828390">
    <property type="component" value="Unassembled WGS sequence"/>
</dbReference>
<evidence type="ECO:0000313" key="1">
    <source>
        <dbReference type="EMBL" id="KAH3729622.1"/>
    </source>
</evidence>
<evidence type="ECO:0000313" key="2">
    <source>
        <dbReference type="Proteomes" id="UP000828390"/>
    </source>
</evidence>